<dbReference type="AlphaFoldDB" id="A0A4Q9LCT6"/>
<reference evidence="2 3" key="1">
    <citation type="submission" date="2017-12" db="EMBL/GenBank/DDBJ databases">
        <authorList>
            <person name="Pombert J.-F."/>
            <person name="Haag K.L."/>
            <person name="Ebert D."/>
        </authorList>
    </citation>
    <scope>NUCLEOTIDE SEQUENCE [LARGE SCALE GENOMIC DNA]</scope>
    <source>
        <strain evidence="2">IL-BN-2</strain>
    </source>
</reference>
<organism evidence="2 3">
    <name type="scientific">Hamiltosporidium magnivora</name>
    <dbReference type="NCBI Taxonomy" id="148818"/>
    <lineage>
        <taxon>Eukaryota</taxon>
        <taxon>Fungi</taxon>
        <taxon>Fungi incertae sedis</taxon>
        <taxon>Microsporidia</taxon>
        <taxon>Dubosqiidae</taxon>
        <taxon>Hamiltosporidium</taxon>
    </lineage>
</organism>
<evidence type="ECO:0000256" key="1">
    <source>
        <dbReference type="SAM" id="Phobius"/>
    </source>
</evidence>
<feature type="transmembrane region" description="Helical" evidence="1">
    <location>
        <begin position="12"/>
        <end position="29"/>
    </location>
</feature>
<dbReference type="VEuPathDB" id="MicrosporidiaDB:CWI39_0783p0010"/>
<keyword evidence="1" id="KW-1133">Transmembrane helix</keyword>
<sequence>MKFGKRYSHINFFYFSFGFYILFFVYYSSERDIVFNVLKDNKDIYSNSIATETECLCQIKRGSILDTKVIDCFKEMLFRNENMQYNQYVIKDTAKFSHSFDPFEKLKDMNSNIEIFLCHHIKDCNTEDRQKILSLGYEFRMLFSERIAGNRMSINLFILILNTLDIKYVHISELNETNVTDYCLVLKNIKKKVEEILFFKVYIFSEIIRCIDANLNFINIKKIVFIRSKIENYLILLDYLKKISEFIFFEETRPSKINIVTQINDLENLKLIKKIEINMLQHGYPEYSLKKLVTYLKNMPLENQNLYVRFFEANENTGKFKLLEVVNIVSKYWKIGCYFDYKGTFYNISITLTNLNLYQFTPKETILEENIKKLRITDSKITSNFVADILNINKLKSLTIKKLTHLNFNFTLPENHIIESEPNPVSLQNLFQNFDLVSIKKLNLEWLSITKSDSHALNNLLNLEQLKIEMICLNNIFFSELFCISTEYKIKECI</sequence>
<dbReference type="Proteomes" id="UP000293045">
    <property type="component" value="Unassembled WGS sequence"/>
</dbReference>
<protein>
    <submittedName>
        <fullName evidence="2">Uncharacterized protein</fullName>
    </submittedName>
</protein>
<keyword evidence="1" id="KW-0812">Transmembrane</keyword>
<gene>
    <name evidence="2" type="ORF">CWI39_0783p0010</name>
</gene>
<evidence type="ECO:0000313" key="2">
    <source>
        <dbReference type="EMBL" id="TBU04600.1"/>
    </source>
</evidence>
<accession>A0A4Q9LCT6</accession>
<evidence type="ECO:0000313" key="3">
    <source>
        <dbReference type="Proteomes" id="UP000293045"/>
    </source>
</evidence>
<name>A0A4Q9LCT6_9MICR</name>
<keyword evidence="1" id="KW-0472">Membrane</keyword>
<comment type="caution">
    <text evidence="2">The sequence shown here is derived from an EMBL/GenBank/DDBJ whole genome shotgun (WGS) entry which is preliminary data.</text>
</comment>
<dbReference type="VEuPathDB" id="MicrosporidiaDB:CWI36_0244p0020"/>
<proteinExistence type="predicted"/>
<dbReference type="EMBL" id="PIXR01000783">
    <property type="protein sequence ID" value="TBU04600.1"/>
    <property type="molecule type" value="Genomic_DNA"/>
</dbReference>